<sequence>MSVAIADVSIDVNIVPQFLPQLFDETMEFSVSCAVKEQTYRYRRYGYGTSRILTRLRILVEADSPYKWKPIVQVSNMEPSRVFVDPAFPNLRASGSISRNLLSKDSGLSAKWTGSTLEAVKRYRCDGITFDNDYSSSGSYHWDDTRIKMTNVNSHSLARLSALEKNSSIEQINALSEEMDAENPVQNQNETITQDRAEVDEILRRLKSRLAEAKKAQAEKIEEMTQILNGFLTQTLENQTREFENVEKTLDVALEGSFLMLWPKGEYALPKPSSGCPSSGGSYWEDGYRRHHTESIGRNEDDVPPGNHLQQPVLDRVGDKFYVYQRFCVKTEANTYGPAWPKGSYCFGAVSGCPDGFQTGQITWDEEDFRSEATVSGQLPTGKFEESKTKITYCCRDDGAADTPIDMPRFQPFYLYRYGGRCQQVVGMNVTEEFIHFDTENSNNGDRAESKHPDVELNDLVLHICFYQQA</sequence>
<dbReference type="InterPro" id="IPR031569">
    <property type="entry name" value="ApeC"/>
</dbReference>
<dbReference type="Proteomes" id="UP000762676">
    <property type="component" value="Unassembled WGS sequence"/>
</dbReference>
<evidence type="ECO:0000313" key="4">
    <source>
        <dbReference type="Proteomes" id="UP000762676"/>
    </source>
</evidence>
<evidence type="ECO:0000259" key="2">
    <source>
        <dbReference type="Pfam" id="PF16977"/>
    </source>
</evidence>
<evidence type="ECO:0000256" key="1">
    <source>
        <dbReference type="SAM" id="Coils"/>
    </source>
</evidence>
<reference evidence="3 4" key="1">
    <citation type="journal article" date="2021" name="Elife">
        <title>Chloroplast acquisition without the gene transfer in kleptoplastic sea slugs, Plakobranchus ocellatus.</title>
        <authorList>
            <person name="Maeda T."/>
            <person name="Takahashi S."/>
            <person name="Yoshida T."/>
            <person name="Shimamura S."/>
            <person name="Takaki Y."/>
            <person name="Nagai Y."/>
            <person name="Toyoda A."/>
            <person name="Suzuki Y."/>
            <person name="Arimoto A."/>
            <person name="Ishii H."/>
            <person name="Satoh N."/>
            <person name="Nishiyama T."/>
            <person name="Hasebe M."/>
            <person name="Maruyama T."/>
            <person name="Minagawa J."/>
            <person name="Obokata J."/>
            <person name="Shigenobu S."/>
        </authorList>
    </citation>
    <scope>NUCLEOTIDE SEQUENCE [LARGE SCALE GENOMIC DNA]</scope>
</reference>
<name>A0AAV4IVE2_9GAST</name>
<dbReference type="PANTHER" id="PTHR19324:SF33">
    <property type="entry name" value="MUCIN-5AC"/>
    <property type="match status" value="1"/>
</dbReference>
<evidence type="ECO:0000313" key="3">
    <source>
        <dbReference type="EMBL" id="GFS13674.1"/>
    </source>
</evidence>
<keyword evidence="4" id="KW-1185">Reference proteome</keyword>
<keyword evidence="1" id="KW-0175">Coiled coil</keyword>
<protein>
    <submittedName>
        <fullName evidence="3">Apextrin</fullName>
    </submittedName>
</protein>
<feature type="coiled-coil region" evidence="1">
    <location>
        <begin position="196"/>
        <end position="223"/>
    </location>
</feature>
<proteinExistence type="predicted"/>
<gene>
    <name evidence="3" type="ORF">ElyMa_001403300</name>
</gene>
<dbReference type="AlphaFoldDB" id="A0AAV4IVE2"/>
<dbReference type="PANTHER" id="PTHR19324">
    <property type="entry name" value="PERFORIN-LIKE PROTEIN 1"/>
    <property type="match status" value="1"/>
</dbReference>
<comment type="caution">
    <text evidence="3">The sequence shown here is derived from an EMBL/GenBank/DDBJ whole genome shotgun (WGS) entry which is preliminary data.</text>
</comment>
<accession>A0AAV4IVE2</accession>
<dbReference type="Pfam" id="PF16977">
    <property type="entry name" value="ApeC"/>
    <property type="match status" value="1"/>
</dbReference>
<organism evidence="3 4">
    <name type="scientific">Elysia marginata</name>
    <dbReference type="NCBI Taxonomy" id="1093978"/>
    <lineage>
        <taxon>Eukaryota</taxon>
        <taxon>Metazoa</taxon>
        <taxon>Spiralia</taxon>
        <taxon>Lophotrochozoa</taxon>
        <taxon>Mollusca</taxon>
        <taxon>Gastropoda</taxon>
        <taxon>Heterobranchia</taxon>
        <taxon>Euthyneura</taxon>
        <taxon>Panpulmonata</taxon>
        <taxon>Sacoglossa</taxon>
        <taxon>Placobranchoidea</taxon>
        <taxon>Plakobranchidae</taxon>
        <taxon>Elysia</taxon>
    </lineage>
</organism>
<dbReference type="EMBL" id="BMAT01002771">
    <property type="protein sequence ID" value="GFS13674.1"/>
    <property type="molecule type" value="Genomic_DNA"/>
</dbReference>
<feature type="domain" description="Apextrin C-terminal" evidence="2">
    <location>
        <begin position="262"/>
        <end position="467"/>
    </location>
</feature>